<protein>
    <recommendedName>
        <fullName evidence="4">Integral membrane protein</fullName>
    </recommendedName>
</protein>
<name>A0ABN2BIE4_9ACTN</name>
<feature type="transmembrane region" description="Helical" evidence="1">
    <location>
        <begin position="188"/>
        <end position="212"/>
    </location>
</feature>
<accession>A0ABN2BIE4</accession>
<dbReference type="RefSeq" id="WP_344506749.1">
    <property type="nucleotide sequence ID" value="NZ_BAAAQD010000016.1"/>
</dbReference>
<feature type="transmembrane region" description="Helical" evidence="1">
    <location>
        <begin position="109"/>
        <end position="131"/>
    </location>
</feature>
<sequence>MRSTDGRLRPARTVAAAATLVVLFVVAPAHLAGGDYTSEGALRGAVRGAFAGFWGSGGGELTPAMRRIADYWLRYHLAKAVIAAVLLAVLVPLGVRLWRMYVGAPRRRLLLGGVLVTGLALAALVLVMANLQGAAAPFASLLPLLVDTPPDAPLAAVLSDVRQQLTGVVHAHQAPSPALARMIDDYALYHWVIAVIAAVVAAGLLSVGVVLWRRRGPSGPARRVLAAHGVLFAVVALALAVVVAANVGTALDPDPAFAAFIDGGW</sequence>
<evidence type="ECO:0000313" key="2">
    <source>
        <dbReference type="EMBL" id="GAA1540546.1"/>
    </source>
</evidence>
<keyword evidence="1" id="KW-0812">Transmembrane</keyword>
<reference evidence="2 3" key="1">
    <citation type="journal article" date="2019" name="Int. J. Syst. Evol. Microbiol.">
        <title>The Global Catalogue of Microorganisms (GCM) 10K type strain sequencing project: providing services to taxonomists for standard genome sequencing and annotation.</title>
        <authorList>
            <consortium name="The Broad Institute Genomics Platform"/>
            <consortium name="The Broad Institute Genome Sequencing Center for Infectious Disease"/>
            <person name="Wu L."/>
            <person name="Ma J."/>
        </authorList>
    </citation>
    <scope>NUCLEOTIDE SEQUENCE [LARGE SCALE GENOMIC DNA]</scope>
    <source>
        <strain evidence="2 3">JCM 15933</strain>
    </source>
</reference>
<evidence type="ECO:0008006" key="4">
    <source>
        <dbReference type="Google" id="ProtNLM"/>
    </source>
</evidence>
<organism evidence="2 3">
    <name type="scientific">Dactylosporangium maewongense</name>
    <dbReference type="NCBI Taxonomy" id="634393"/>
    <lineage>
        <taxon>Bacteria</taxon>
        <taxon>Bacillati</taxon>
        <taxon>Actinomycetota</taxon>
        <taxon>Actinomycetes</taxon>
        <taxon>Micromonosporales</taxon>
        <taxon>Micromonosporaceae</taxon>
        <taxon>Dactylosporangium</taxon>
    </lineage>
</organism>
<comment type="caution">
    <text evidence="2">The sequence shown here is derived from an EMBL/GenBank/DDBJ whole genome shotgun (WGS) entry which is preliminary data.</text>
</comment>
<evidence type="ECO:0000256" key="1">
    <source>
        <dbReference type="SAM" id="Phobius"/>
    </source>
</evidence>
<feature type="transmembrane region" description="Helical" evidence="1">
    <location>
        <begin position="75"/>
        <end position="97"/>
    </location>
</feature>
<feature type="transmembrane region" description="Helical" evidence="1">
    <location>
        <begin position="224"/>
        <end position="245"/>
    </location>
</feature>
<keyword evidence="3" id="KW-1185">Reference proteome</keyword>
<proteinExistence type="predicted"/>
<keyword evidence="1" id="KW-0472">Membrane</keyword>
<evidence type="ECO:0000313" key="3">
    <source>
        <dbReference type="Proteomes" id="UP001501470"/>
    </source>
</evidence>
<gene>
    <name evidence="2" type="ORF">GCM10009827_069840</name>
</gene>
<dbReference type="Proteomes" id="UP001501470">
    <property type="component" value="Unassembled WGS sequence"/>
</dbReference>
<keyword evidence="1" id="KW-1133">Transmembrane helix</keyword>
<dbReference type="EMBL" id="BAAAQD010000016">
    <property type="protein sequence ID" value="GAA1540546.1"/>
    <property type="molecule type" value="Genomic_DNA"/>
</dbReference>